<proteinExistence type="predicted"/>
<accession>I5C2L2</accession>
<evidence type="ECO:0000313" key="3">
    <source>
        <dbReference type="Proteomes" id="UP000005551"/>
    </source>
</evidence>
<feature type="domain" description="DUF547" evidence="1">
    <location>
        <begin position="79"/>
        <end position="193"/>
    </location>
</feature>
<dbReference type="PANTHER" id="PTHR46361:SF3">
    <property type="entry name" value="ELECTRON CARRIER_ PROTEIN DISULFIDE OXIDOREDUCTASE"/>
    <property type="match status" value="1"/>
</dbReference>
<reference evidence="2 3" key="1">
    <citation type="submission" date="2012-05" db="EMBL/GenBank/DDBJ databases">
        <title>Genome sequence of Nitritalea halalkaliphila LW7.</title>
        <authorList>
            <person name="Jangir P.K."/>
            <person name="Singh A."/>
            <person name="Shivaji S."/>
            <person name="Sharma R."/>
        </authorList>
    </citation>
    <scope>NUCLEOTIDE SEQUENCE [LARGE SCALE GENOMIC DNA]</scope>
    <source>
        <strain evidence="2 3">LW7</strain>
    </source>
</reference>
<dbReference type="InterPro" id="IPR006869">
    <property type="entry name" value="DUF547"/>
</dbReference>
<comment type="caution">
    <text evidence="2">The sequence shown here is derived from an EMBL/GenBank/DDBJ whole genome shotgun (WGS) entry which is preliminary data.</text>
</comment>
<dbReference type="STRING" id="1189621.A3SI_11944"/>
<evidence type="ECO:0000313" key="2">
    <source>
        <dbReference type="EMBL" id="EIM76064.1"/>
    </source>
</evidence>
<dbReference type="Pfam" id="PF04784">
    <property type="entry name" value="DUF547"/>
    <property type="match status" value="1"/>
</dbReference>
<keyword evidence="3" id="KW-1185">Reference proteome</keyword>
<gene>
    <name evidence="2" type="ORF">A3SI_11944</name>
</gene>
<organism evidence="2 3">
    <name type="scientific">Nitritalea halalkaliphila LW7</name>
    <dbReference type="NCBI Taxonomy" id="1189621"/>
    <lineage>
        <taxon>Bacteria</taxon>
        <taxon>Pseudomonadati</taxon>
        <taxon>Bacteroidota</taxon>
        <taxon>Cytophagia</taxon>
        <taxon>Cytophagales</taxon>
        <taxon>Cyclobacteriaceae</taxon>
        <taxon>Nitritalea</taxon>
    </lineage>
</organism>
<sequence length="257" mass="29622">MSLVALFFLACQPNSQAAGKETDPLAPSAKAPDHSPFTTLLQRHVDREGMVNYKGFIQDMAALDKYLETLSRSAPDKKTWSEAEQIAYWINVYNAFTIKLIADNYPVKSIQDLHPKVKIPLVNTVWHKKFFQIGGEDMSLDQVEHKILRKEFEEPRIHFAINCASYSCPPLMNAAFTAENLDKELDKMTRAFINDPKRNKITKDRAELSKIFSWFTGDFTKNGNLIAYINRYSKVKLEPKAKISYMEYDWSLNEQKK</sequence>
<dbReference type="PANTHER" id="PTHR46361">
    <property type="entry name" value="ELECTRON CARRIER/ PROTEIN DISULFIDE OXIDOREDUCTASE"/>
    <property type="match status" value="1"/>
</dbReference>
<evidence type="ECO:0000259" key="1">
    <source>
        <dbReference type="Pfam" id="PF04784"/>
    </source>
</evidence>
<dbReference type="Proteomes" id="UP000005551">
    <property type="component" value="Unassembled WGS sequence"/>
</dbReference>
<dbReference type="EMBL" id="AJYA01000024">
    <property type="protein sequence ID" value="EIM76064.1"/>
    <property type="molecule type" value="Genomic_DNA"/>
</dbReference>
<dbReference type="PATRIC" id="fig|1189621.3.peg.2485"/>
<name>I5C2L2_9BACT</name>
<protein>
    <recommendedName>
        <fullName evidence="1">DUF547 domain-containing protein</fullName>
    </recommendedName>
</protein>
<dbReference type="AlphaFoldDB" id="I5C2L2"/>
<dbReference type="RefSeq" id="WP_009055472.1">
    <property type="nucleotide sequence ID" value="NZ_AJYA01000024.1"/>
</dbReference>